<dbReference type="AlphaFoldDB" id="F0WTS5"/>
<dbReference type="CDD" id="cd05992">
    <property type="entry name" value="PB1"/>
    <property type="match status" value="1"/>
</dbReference>
<evidence type="ECO:0000313" key="2">
    <source>
        <dbReference type="EMBL" id="CCA24768.1"/>
    </source>
</evidence>
<dbReference type="SMART" id="SM00666">
    <property type="entry name" value="PB1"/>
    <property type="match status" value="1"/>
</dbReference>
<sequence>MDYTEVLFLRPRALISVLYFFSTKHKAQSNSHQRTKRFNMAETSRVTSLKINYKGEIHRIGVDLSSFKLESLHDLICRTFKLAPEDFVVQYKDGEGDKLNVVSDAEFEEACRVFLSGTNSINALKFTAVSRHQIMFHENVSDPILKAIERLVETLQCAVENVKKEEWAQRAQEGIDQTRGAVLNAAEGARDSLDAARQSFHEIPFEQVLKETTEGLKNVAQNIGSFAHDVVEEIKAMKISDPVQSDMNDQTTNQHEEVIEEGPQSSNESEWEDVVVSNVPVATPAAVEVATLSFDEQARIVANAIIGVEEAPLEFIKESVVAEPILSEEEKKWSEQLSLISDILPGVDTTRSITLLEHANGNVQVVLNALMEEL</sequence>
<dbReference type="HOGENOM" id="CLU_075959_0_0_1"/>
<dbReference type="PROSITE" id="PS51745">
    <property type="entry name" value="PB1"/>
    <property type="match status" value="1"/>
</dbReference>
<dbReference type="SUPFAM" id="SSF54277">
    <property type="entry name" value="CAD &amp; PB1 domains"/>
    <property type="match status" value="1"/>
</dbReference>
<dbReference type="Pfam" id="PF00564">
    <property type="entry name" value="PB1"/>
    <property type="match status" value="1"/>
</dbReference>
<dbReference type="InterPro" id="IPR053793">
    <property type="entry name" value="PB1-like"/>
</dbReference>
<evidence type="ECO:0000259" key="1">
    <source>
        <dbReference type="PROSITE" id="PS51745"/>
    </source>
</evidence>
<accession>F0WTS5</accession>
<protein>
    <submittedName>
        <fullName evidence="2">Uncharacterized protein AlNc14C257G9750</fullName>
    </submittedName>
</protein>
<dbReference type="Gene3D" id="3.10.20.90">
    <property type="entry name" value="Phosphatidylinositol 3-kinase Catalytic Subunit, Chain A, domain 1"/>
    <property type="match status" value="1"/>
</dbReference>
<organism evidence="2">
    <name type="scientific">Albugo laibachii Nc14</name>
    <dbReference type="NCBI Taxonomy" id="890382"/>
    <lineage>
        <taxon>Eukaryota</taxon>
        <taxon>Sar</taxon>
        <taxon>Stramenopiles</taxon>
        <taxon>Oomycota</taxon>
        <taxon>Peronosporomycetes</taxon>
        <taxon>Albuginales</taxon>
        <taxon>Albuginaceae</taxon>
        <taxon>Albugo</taxon>
    </lineage>
</organism>
<proteinExistence type="predicted"/>
<reference evidence="2" key="2">
    <citation type="submission" date="2011-02" db="EMBL/GenBank/DDBJ databases">
        <authorList>
            <person name="MacLean D."/>
        </authorList>
    </citation>
    <scope>NUCLEOTIDE SEQUENCE</scope>
</reference>
<gene>
    <name evidence="2" type="primary">AlNc14C257G9750</name>
    <name evidence="2" type="ORF">ALNC14_109120</name>
</gene>
<feature type="domain" description="PB1" evidence="1">
    <location>
        <begin position="46"/>
        <end position="128"/>
    </location>
</feature>
<name>F0WTS5_9STRA</name>
<reference evidence="2" key="1">
    <citation type="journal article" date="2011" name="PLoS Biol.">
        <title>Gene gain and loss during evolution of obligate parasitism in the white rust pathogen of Arabidopsis thaliana.</title>
        <authorList>
            <person name="Kemen E."/>
            <person name="Gardiner A."/>
            <person name="Schultz-Larsen T."/>
            <person name="Kemen A.C."/>
            <person name="Balmuth A.L."/>
            <person name="Robert-Seilaniantz A."/>
            <person name="Bailey K."/>
            <person name="Holub E."/>
            <person name="Studholme D.J."/>
            <person name="Maclean D."/>
            <person name="Jones J.D."/>
        </authorList>
    </citation>
    <scope>NUCLEOTIDE SEQUENCE</scope>
</reference>
<dbReference type="EMBL" id="FR824302">
    <property type="protein sequence ID" value="CCA24768.1"/>
    <property type="molecule type" value="Genomic_DNA"/>
</dbReference>
<dbReference type="InterPro" id="IPR000270">
    <property type="entry name" value="PB1_dom"/>
</dbReference>